<dbReference type="GO" id="GO:0042171">
    <property type="term" value="F:lysophosphatidic acid acyltransferase activity"/>
    <property type="evidence" value="ECO:0007669"/>
    <property type="project" value="TreeGrafter"/>
</dbReference>
<comment type="similarity">
    <text evidence="1">Belongs to the peptidase S33 family. ABHD4/ABHD5 subfamily.</text>
</comment>
<gene>
    <name evidence="5" type="ORF">DNF11_1821</name>
</gene>
<evidence type="ECO:0000256" key="1">
    <source>
        <dbReference type="ARBA" id="ARBA00038097"/>
    </source>
</evidence>
<sequence>MEAPPDELVPPLPTSIKPIPTTFISSLSAWWGLSRRQTAEAELHLYRASGLFPGAVLGNAAHVTDDGPDGIAQAFYIHPRQENRRPIPRSNAFATVAKQLATSEAVKGKVGCIRNIHLHGTKTGTWIWRRYASRYIHMLEIGTPIRKIERPKDEMQIVVVHGYGAGGAYFFRNIRALASIPNSRLYCLDWLGMGCSSRSPYKMRGTAPRTQERVEASETFFLEALEEWRDKMQIEKMVLVGHSLGGYLSTAYALKHPERVSKLVLVSPAGFPDGTAKEIVGNDPRVRRFGPRTLRFMGWLWDRNVSPFGILRASTVFGPMIMGMYTRRRFQTLTPEELQTLHAYCHGIFTDKSSSEQCLCDILAPGAFARYPLVHRVAPLRMPMVFLYGEHDWMDRAGADQAQAILHEAGNHNVQVHTVSRAGHHLYLDNPAEFGALVQEVLAS</sequence>
<reference evidence="5 6" key="1">
    <citation type="submission" date="2018-10" db="EMBL/GenBank/DDBJ databases">
        <title>Complete genome sequence of Malassezia restricta CBS 7877.</title>
        <authorList>
            <person name="Morand S.C."/>
            <person name="Bertignac M."/>
            <person name="Iltis A."/>
            <person name="Kolder I."/>
            <person name="Pirovano W."/>
            <person name="Jourdain R."/>
            <person name="Clavaud C."/>
        </authorList>
    </citation>
    <scope>NUCLEOTIDE SEQUENCE [LARGE SCALE GENOMIC DNA]</scope>
    <source>
        <strain evidence="5 6">CBS 7877</strain>
    </source>
</reference>
<comment type="catalytic activity">
    <reaction evidence="2">
        <text>a diacylglycerol + H2O = a monoacylglycerol + a fatty acid + H(+)</text>
        <dbReference type="Rhea" id="RHEA:32731"/>
        <dbReference type="ChEBI" id="CHEBI:15377"/>
        <dbReference type="ChEBI" id="CHEBI:15378"/>
        <dbReference type="ChEBI" id="CHEBI:17408"/>
        <dbReference type="ChEBI" id="CHEBI:18035"/>
        <dbReference type="ChEBI" id="CHEBI:28868"/>
    </reaction>
</comment>
<keyword evidence="6" id="KW-1185">Reference proteome</keyword>
<dbReference type="PANTHER" id="PTHR42886">
    <property type="entry name" value="RE40534P-RELATED"/>
    <property type="match status" value="1"/>
</dbReference>
<dbReference type="EMBL" id="CP033150">
    <property type="protein sequence ID" value="AYO42771.1"/>
    <property type="molecule type" value="Genomic_DNA"/>
</dbReference>
<dbReference type="VEuPathDB" id="FungiDB:DNF11_1821"/>
<evidence type="ECO:0000313" key="6">
    <source>
        <dbReference type="Proteomes" id="UP000269793"/>
    </source>
</evidence>
<proteinExistence type="inferred from homology"/>
<evidence type="ECO:0000256" key="3">
    <source>
        <dbReference type="ARBA" id="ARBA00048461"/>
    </source>
</evidence>
<dbReference type="Gene3D" id="3.40.50.1820">
    <property type="entry name" value="alpha/beta hydrolase"/>
    <property type="match status" value="1"/>
</dbReference>
<dbReference type="AlphaFoldDB" id="A0A3G2S3X4"/>
<dbReference type="GO" id="GO:0006654">
    <property type="term" value="P:phosphatidic acid biosynthetic process"/>
    <property type="evidence" value="ECO:0007669"/>
    <property type="project" value="TreeGrafter"/>
</dbReference>
<dbReference type="InterPro" id="IPR000073">
    <property type="entry name" value="AB_hydrolase_1"/>
</dbReference>
<dbReference type="GO" id="GO:0005743">
    <property type="term" value="C:mitochondrial inner membrane"/>
    <property type="evidence" value="ECO:0007669"/>
    <property type="project" value="TreeGrafter"/>
</dbReference>
<evidence type="ECO:0000259" key="4">
    <source>
        <dbReference type="Pfam" id="PF00561"/>
    </source>
</evidence>
<dbReference type="GO" id="GO:0055088">
    <property type="term" value="P:lipid homeostasis"/>
    <property type="evidence" value="ECO:0007669"/>
    <property type="project" value="TreeGrafter"/>
</dbReference>
<dbReference type="GO" id="GO:0047372">
    <property type="term" value="F:monoacylglycerol lipase activity"/>
    <property type="evidence" value="ECO:0007669"/>
    <property type="project" value="RHEA"/>
</dbReference>
<comment type="catalytic activity">
    <reaction evidence="3">
        <text>a monoacylglycerol + H2O = glycerol + a fatty acid + H(+)</text>
        <dbReference type="Rhea" id="RHEA:15245"/>
        <dbReference type="ChEBI" id="CHEBI:15377"/>
        <dbReference type="ChEBI" id="CHEBI:15378"/>
        <dbReference type="ChEBI" id="CHEBI:17408"/>
        <dbReference type="ChEBI" id="CHEBI:17754"/>
        <dbReference type="ChEBI" id="CHEBI:28868"/>
    </reaction>
</comment>
<evidence type="ECO:0000256" key="2">
    <source>
        <dbReference type="ARBA" id="ARBA00047591"/>
    </source>
</evidence>
<dbReference type="Proteomes" id="UP000269793">
    <property type="component" value="Chromosome III"/>
</dbReference>
<dbReference type="GO" id="GO:0004623">
    <property type="term" value="F:phospholipase A2 activity"/>
    <property type="evidence" value="ECO:0007669"/>
    <property type="project" value="TreeGrafter"/>
</dbReference>
<organism evidence="5 6">
    <name type="scientific">Malassezia restricta (strain ATCC 96810 / NBRC 103918 / CBS 7877)</name>
    <name type="common">Seborrheic dermatitis infection agent</name>
    <dbReference type="NCBI Taxonomy" id="425264"/>
    <lineage>
        <taxon>Eukaryota</taxon>
        <taxon>Fungi</taxon>
        <taxon>Dikarya</taxon>
        <taxon>Basidiomycota</taxon>
        <taxon>Ustilaginomycotina</taxon>
        <taxon>Malasseziomycetes</taxon>
        <taxon>Malasseziales</taxon>
        <taxon>Malasseziaceae</taxon>
        <taxon>Malassezia</taxon>
    </lineage>
</organism>
<evidence type="ECO:0000313" key="5">
    <source>
        <dbReference type="EMBL" id="AYO42771.1"/>
    </source>
</evidence>
<dbReference type="PANTHER" id="PTHR42886:SF29">
    <property type="entry name" value="PUMMELIG, ISOFORM A"/>
    <property type="match status" value="1"/>
</dbReference>
<dbReference type="SUPFAM" id="SSF53474">
    <property type="entry name" value="alpha/beta-Hydrolases"/>
    <property type="match status" value="1"/>
</dbReference>
<accession>A0A3G2S3X4</accession>
<keyword evidence="5" id="KW-0378">Hydrolase</keyword>
<name>A0A3G2S3X4_MALR7</name>
<dbReference type="EC" id="3.5.1.-" evidence="5"/>
<dbReference type="Pfam" id="PF00561">
    <property type="entry name" value="Abhydrolase_1"/>
    <property type="match status" value="1"/>
</dbReference>
<protein>
    <submittedName>
        <fullName evidence="5">Putative cardiolipin-specific deacylase, mitochondrial</fullName>
        <ecNumber evidence="5">3.5.1.-</ecNumber>
    </submittedName>
</protein>
<dbReference type="GO" id="GO:0120516">
    <property type="term" value="F:diacylglycerol lipase activity"/>
    <property type="evidence" value="ECO:0007669"/>
    <property type="project" value="RHEA"/>
</dbReference>
<dbReference type="InterPro" id="IPR029058">
    <property type="entry name" value="AB_hydrolase_fold"/>
</dbReference>
<dbReference type="OrthoDB" id="7457040at2759"/>
<feature type="domain" description="AB hydrolase-1" evidence="4">
    <location>
        <begin position="157"/>
        <end position="431"/>
    </location>
</feature>
<dbReference type="STRING" id="425264.A0A3G2S3X4"/>
<dbReference type="GO" id="GO:0035965">
    <property type="term" value="P:cardiolipin acyl-chain remodeling"/>
    <property type="evidence" value="ECO:0007669"/>
    <property type="project" value="TreeGrafter"/>
</dbReference>